<feature type="transmembrane region" description="Helical" evidence="3">
    <location>
        <begin position="36"/>
        <end position="58"/>
    </location>
</feature>
<dbReference type="Pfam" id="PF00127">
    <property type="entry name" value="Copper-bind"/>
    <property type="match status" value="1"/>
</dbReference>
<keyword evidence="2" id="KW-0186">Copper</keyword>
<protein>
    <recommendedName>
        <fullName evidence="4">Blue (type 1) copper domain-containing protein</fullName>
    </recommendedName>
</protein>
<dbReference type="GO" id="GO:0005507">
    <property type="term" value="F:copper ion binding"/>
    <property type="evidence" value="ECO:0007669"/>
    <property type="project" value="InterPro"/>
</dbReference>
<dbReference type="InterPro" id="IPR050845">
    <property type="entry name" value="Cu-binding_ET"/>
</dbReference>
<dbReference type="Gene3D" id="2.60.40.420">
    <property type="entry name" value="Cupredoxins - blue copper proteins"/>
    <property type="match status" value="1"/>
</dbReference>
<evidence type="ECO:0000259" key="4">
    <source>
        <dbReference type="Pfam" id="PF00127"/>
    </source>
</evidence>
<gene>
    <name evidence="5" type="ORF">A361_27985</name>
</gene>
<evidence type="ECO:0000256" key="3">
    <source>
        <dbReference type="SAM" id="Phobius"/>
    </source>
</evidence>
<dbReference type="EMBL" id="CP015507">
    <property type="protein sequence ID" value="AND43014.1"/>
    <property type="molecule type" value="Genomic_DNA"/>
</dbReference>
<dbReference type="AlphaFoldDB" id="A0A160MIR3"/>
<accession>A0A160MIR3</accession>
<dbReference type="InterPro" id="IPR008972">
    <property type="entry name" value="Cupredoxin"/>
</dbReference>
<dbReference type="InterPro" id="IPR033138">
    <property type="entry name" value="Cu_oxidase_CS"/>
</dbReference>
<feature type="transmembrane region" description="Helical" evidence="3">
    <location>
        <begin position="147"/>
        <end position="165"/>
    </location>
</feature>
<dbReference type="PANTHER" id="PTHR38439">
    <property type="entry name" value="AURACYANIN-B"/>
    <property type="match status" value="1"/>
</dbReference>
<keyword evidence="5" id="KW-0614">Plasmid</keyword>
<geneLocation type="plasmid" evidence="6">
    <name>pbo1</name>
</geneLocation>
<keyword evidence="3" id="KW-0812">Transmembrane</keyword>
<dbReference type="GO" id="GO:0009055">
    <property type="term" value="F:electron transfer activity"/>
    <property type="evidence" value="ECO:0007669"/>
    <property type="project" value="InterPro"/>
</dbReference>
<feature type="domain" description="Blue (type 1) copper" evidence="4">
    <location>
        <begin position="201"/>
        <end position="305"/>
    </location>
</feature>
<proteinExistence type="predicted"/>
<reference evidence="5 6" key="1">
    <citation type="submission" date="2016-04" db="EMBL/GenBank/DDBJ databases">
        <title>Complete genome sequence of Bacillus oceanisediminis strain 2691.</title>
        <authorList>
            <person name="Jeong H."/>
            <person name="Kim H.J."/>
            <person name="Lee D.-W."/>
        </authorList>
    </citation>
    <scope>NUCLEOTIDE SEQUENCE [LARGE SCALE GENOMIC DNA]</scope>
    <source>
        <strain evidence="5 6">2691</strain>
        <plasmid evidence="6">pbo1</plasmid>
    </source>
</reference>
<evidence type="ECO:0000313" key="6">
    <source>
        <dbReference type="Proteomes" id="UP000077856"/>
    </source>
</evidence>
<dbReference type="PROSITE" id="PS00079">
    <property type="entry name" value="MULTICOPPER_OXIDASE1"/>
    <property type="match status" value="1"/>
</dbReference>
<dbReference type="InterPro" id="IPR000923">
    <property type="entry name" value="BlueCu_1"/>
</dbReference>
<name>A0A160MIR3_9BACI</name>
<dbReference type="KEGG" id="bon:A361_27985"/>
<evidence type="ECO:0000313" key="5">
    <source>
        <dbReference type="EMBL" id="AND43014.1"/>
    </source>
</evidence>
<sequence>MGIYQLFVLTTIASSAIAAIILSIKFRHKLSKMQAMVITMAMGMNIGLTAGVLFGTYYQGDLYTSTLVSAGIGVIAGSASGIAFGILPSLEGFMSGLMGGMMGAMLGEMVSQNQAFTMLNILLTLTTSSLLLYNILSAKSSIDEKKWFLKPVLTFVLLFSILYFGNQLDKSKAFSNFSSSQAGQDHSEHGNTKNLNANEIVLTVHPSKFSYDPSEITLKKDKEASLILKNLDNTDHDIEIKEIAIKTENNQHGNHGTAQADFHLHASGKSEATLTFTPLKSGVFEFYCSIPGHKENGMIGTITVN</sequence>
<dbReference type="PANTHER" id="PTHR38439:SF3">
    <property type="entry name" value="COPPER-RESISTANT CUPROPROTEIN COPI"/>
    <property type="match status" value="1"/>
</dbReference>
<dbReference type="SUPFAM" id="SSF49503">
    <property type="entry name" value="Cupredoxins"/>
    <property type="match status" value="1"/>
</dbReference>
<feature type="transmembrane region" description="Helical" evidence="3">
    <location>
        <begin position="115"/>
        <end position="135"/>
    </location>
</feature>
<evidence type="ECO:0000256" key="2">
    <source>
        <dbReference type="ARBA" id="ARBA00023008"/>
    </source>
</evidence>
<evidence type="ECO:0000256" key="1">
    <source>
        <dbReference type="ARBA" id="ARBA00022723"/>
    </source>
</evidence>
<keyword evidence="3" id="KW-1133">Transmembrane helix</keyword>
<keyword evidence="1" id="KW-0479">Metal-binding</keyword>
<dbReference type="eggNOG" id="COG4454">
    <property type="taxonomic scope" value="Bacteria"/>
</dbReference>
<feature type="transmembrane region" description="Helical" evidence="3">
    <location>
        <begin position="6"/>
        <end position="24"/>
    </location>
</feature>
<feature type="transmembrane region" description="Helical" evidence="3">
    <location>
        <begin position="70"/>
        <end position="94"/>
    </location>
</feature>
<dbReference type="Proteomes" id="UP000077856">
    <property type="component" value="Plasmid pBO1"/>
</dbReference>
<organism evidence="5 6">
    <name type="scientific">Cytobacillus oceanisediminis 2691</name>
    <dbReference type="NCBI Taxonomy" id="1196031"/>
    <lineage>
        <taxon>Bacteria</taxon>
        <taxon>Bacillati</taxon>
        <taxon>Bacillota</taxon>
        <taxon>Bacilli</taxon>
        <taxon>Bacillales</taxon>
        <taxon>Bacillaceae</taxon>
        <taxon>Cytobacillus</taxon>
    </lineage>
</organism>
<keyword evidence="3" id="KW-0472">Membrane</keyword>
<dbReference type="RefSeq" id="WP_019380873.1">
    <property type="nucleotide sequence ID" value="NZ_CP015507.1"/>
</dbReference>